<dbReference type="AlphaFoldDB" id="A0A6N9Z618"/>
<evidence type="ECO:0000256" key="2">
    <source>
        <dbReference type="SAM" id="MobiDB-lite"/>
    </source>
</evidence>
<sequence>MRQLAADALEAEFEALKQRRAALAELGVQLDDMRYAIDEFRTAAATLEKEQSISRSYIAEALQMTSREKAAVWPPKSRKERTETSNESTDDQAADKSIDSAGSENASDISATYSADLPASYSYAAQQY</sequence>
<name>A0A6N9Z618_9BIFI</name>
<reference evidence="3 4" key="1">
    <citation type="submission" date="2019-10" db="EMBL/GenBank/DDBJ databases">
        <title>Bifidobacterium from non-human primates.</title>
        <authorList>
            <person name="Modesto M."/>
        </authorList>
    </citation>
    <scope>NUCLEOTIDE SEQUENCE [LARGE SCALE GENOMIC DNA]</scope>
    <source>
        <strain evidence="3 4">TRE17</strain>
    </source>
</reference>
<feature type="compositionally biased region" description="Polar residues" evidence="2">
    <location>
        <begin position="100"/>
        <end position="109"/>
    </location>
</feature>
<evidence type="ECO:0000313" key="4">
    <source>
        <dbReference type="Proteomes" id="UP000469194"/>
    </source>
</evidence>
<gene>
    <name evidence="3" type="ORF">GFD25_07620</name>
</gene>
<feature type="region of interest" description="Disordered" evidence="2">
    <location>
        <begin position="66"/>
        <end position="109"/>
    </location>
</feature>
<comment type="caution">
    <text evidence="3">The sequence shown here is derived from an EMBL/GenBank/DDBJ whole genome shotgun (WGS) entry which is preliminary data.</text>
</comment>
<dbReference type="Proteomes" id="UP000469194">
    <property type="component" value="Unassembled WGS sequence"/>
</dbReference>
<feature type="coiled-coil region" evidence="1">
    <location>
        <begin position="6"/>
        <end position="50"/>
    </location>
</feature>
<proteinExistence type="predicted"/>
<evidence type="ECO:0000313" key="3">
    <source>
        <dbReference type="EMBL" id="NEG89850.1"/>
    </source>
</evidence>
<dbReference type="EMBL" id="WHZW01000014">
    <property type="protein sequence ID" value="NEG89850.1"/>
    <property type="molecule type" value="Genomic_DNA"/>
</dbReference>
<organism evidence="3 4">
    <name type="scientific">Bifidobacterium aerophilum</name>
    <dbReference type="NCBI Taxonomy" id="1798155"/>
    <lineage>
        <taxon>Bacteria</taxon>
        <taxon>Bacillati</taxon>
        <taxon>Actinomycetota</taxon>
        <taxon>Actinomycetes</taxon>
        <taxon>Bifidobacteriales</taxon>
        <taxon>Bifidobacteriaceae</taxon>
        <taxon>Bifidobacterium</taxon>
    </lineage>
</organism>
<accession>A0A6N9Z618</accession>
<evidence type="ECO:0000256" key="1">
    <source>
        <dbReference type="SAM" id="Coils"/>
    </source>
</evidence>
<protein>
    <submittedName>
        <fullName evidence="3">Uncharacterized protein</fullName>
    </submittedName>
</protein>
<keyword evidence="1" id="KW-0175">Coiled coil</keyword>
<keyword evidence="4" id="KW-1185">Reference proteome</keyword>